<sequence>MESHQQLQQVEQILQQFVEWQTEFKHEHENDRLRFDDGYFNKKLIMSLIMSLETQYFKNQQFAHVFKFKKDLMDKRNPEGLLYEYEDTNKRVMSSILSKEKYISKDSHQELVNYMQSNELSFLLSRIKREGYQSFIQRIKSKYPERSETWVNIGVKQMMVTITARNLMLYTILKGSTQIEIGSRNEVQFLANLFIVPENFIISAVKLFQSFQIIDQDMRDRLTAQIQSIKEQAQQKIRNINRSSQQQNISKRKPKQATWLDTIAEMEESEEESQQPEMSIENSQISIAMSVLNELVNEINEEEEEKYQQYQECEEMSITPSVLEQALSDTNTVDNQVNQTNIYQESKEYDEQTMREIEEEIAKMNLQ</sequence>
<reference evidence="3" key="1">
    <citation type="journal article" date="2014" name="Cell">
        <title>The Architecture of a Scrambled Genome Reveals Massive Levels of Genomic Rearrangement during Development.</title>
        <authorList>
            <person name="Chen X."/>
            <person name="Bracht J.R."/>
            <person name="Goldman A.D."/>
            <person name="Dolzhenko E."/>
            <person name="Clay D.M."/>
            <person name="Swart E.C."/>
            <person name="Perlman D.H."/>
            <person name="Doak T.G."/>
            <person name="Stuart A."/>
            <person name="Amemiya C.T."/>
            <person name="Sebra R.P."/>
            <person name="Landweber L.F."/>
        </authorList>
    </citation>
    <scope>NUCLEOTIDE SEQUENCE [LARGE SCALE GENOMIC DNA]</scope>
    <source>
        <strain evidence="3">JRB310</strain>
    </source>
</reference>
<accession>A0A073IB48</accession>
<gene>
    <name evidence="2" type="ORF">OXYTRIMIC_451</name>
</gene>
<feature type="coiled-coil region" evidence="1">
    <location>
        <begin position="219"/>
        <end position="246"/>
    </location>
</feature>
<evidence type="ECO:0000313" key="3">
    <source>
        <dbReference type="Proteomes" id="UP000053232"/>
    </source>
</evidence>
<dbReference type="Proteomes" id="UP000053232">
    <property type="component" value="Unassembled WGS sequence"/>
</dbReference>
<feature type="coiled-coil region" evidence="1">
    <location>
        <begin position="285"/>
        <end position="316"/>
    </location>
</feature>
<evidence type="ECO:0000256" key="1">
    <source>
        <dbReference type="SAM" id="Coils"/>
    </source>
</evidence>
<organism evidence="2 3">
    <name type="scientific">Oxytricha trifallax</name>
    <dbReference type="NCBI Taxonomy" id="1172189"/>
    <lineage>
        <taxon>Eukaryota</taxon>
        <taxon>Sar</taxon>
        <taxon>Alveolata</taxon>
        <taxon>Ciliophora</taxon>
        <taxon>Intramacronucleata</taxon>
        <taxon>Spirotrichea</taxon>
        <taxon>Stichotrichia</taxon>
        <taxon>Sporadotrichida</taxon>
        <taxon>Oxytrichidae</taxon>
        <taxon>Oxytrichinae</taxon>
        <taxon>Oxytricha</taxon>
    </lineage>
</organism>
<proteinExistence type="predicted"/>
<dbReference type="AlphaFoldDB" id="A0A073IB48"/>
<protein>
    <submittedName>
        <fullName evidence="2">Uncharacterized protein</fullName>
    </submittedName>
</protein>
<evidence type="ECO:0000313" key="2">
    <source>
        <dbReference type="EMBL" id="KEJ82617.1"/>
    </source>
</evidence>
<name>A0A073IB48_9SPIT</name>
<dbReference type="EMBL" id="ARYC01010618">
    <property type="protein sequence ID" value="KEJ82617.1"/>
    <property type="molecule type" value="Genomic_DNA"/>
</dbReference>
<keyword evidence="3" id="KW-1185">Reference proteome</keyword>
<comment type="caution">
    <text evidence="2">The sequence shown here is derived from an EMBL/GenBank/DDBJ whole genome shotgun (WGS) entry which is preliminary data.</text>
</comment>
<keyword evidence="1" id="KW-0175">Coiled coil</keyword>